<keyword evidence="10" id="KW-0539">Nucleus</keyword>
<evidence type="ECO:0000256" key="11">
    <source>
        <dbReference type="SAM" id="MobiDB-lite"/>
    </source>
</evidence>
<evidence type="ECO:0000256" key="10">
    <source>
        <dbReference type="ARBA" id="ARBA00023242"/>
    </source>
</evidence>
<dbReference type="Proteomes" id="UP000799767">
    <property type="component" value="Unassembled WGS sequence"/>
</dbReference>
<evidence type="ECO:0000313" key="14">
    <source>
        <dbReference type="Proteomes" id="UP000799767"/>
    </source>
</evidence>
<dbReference type="InterPro" id="IPR007230">
    <property type="entry name" value="Nup98_auto-Pept-S59_dom"/>
</dbReference>
<feature type="compositionally biased region" description="Low complexity" evidence="11">
    <location>
        <begin position="599"/>
        <end position="625"/>
    </location>
</feature>
<feature type="compositionally biased region" description="Polar residues" evidence="11">
    <location>
        <begin position="121"/>
        <end position="138"/>
    </location>
</feature>
<feature type="region of interest" description="Disordered" evidence="11">
    <location>
        <begin position="1051"/>
        <end position="1091"/>
    </location>
</feature>
<keyword evidence="8" id="KW-0811">Translocation</keyword>
<feature type="region of interest" description="Disordered" evidence="11">
    <location>
        <begin position="1179"/>
        <end position="1200"/>
    </location>
</feature>
<keyword evidence="7" id="KW-0653">Protein transport</keyword>
<dbReference type="InterPro" id="IPR036903">
    <property type="entry name" value="Nup98_auto-Pept-S59_dom_sf"/>
</dbReference>
<feature type="compositionally biased region" description="Polar residues" evidence="11">
    <location>
        <begin position="1080"/>
        <end position="1091"/>
    </location>
</feature>
<dbReference type="GO" id="GO:0000973">
    <property type="term" value="P:post-transcriptional tethering of RNA polymerase II gene DNA at nuclear periphery"/>
    <property type="evidence" value="ECO:0007669"/>
    <property type="project" value="TreeGrafter"/>
</dbReference>
<dbReference type="InterPro" id="IPR021967">
    <property type="entry name" value="Nup98_C"/>
</dbReference>
<evidence type="ECO:0000259" key="12">
    <source>
        <dbReference type="PROSITE" id="PS51434"/>
    </source>
</evidence>
<dbReference type="FunFam" id="1.10.10.2360:FF:000001">
    <property type="entry name" value="Nuclear pore complex protein Nup98-Nup96"/>
    <property type="match status" value="1"/>
</dbReference>
<dbReference type="GO" id="GO:0006405">
    <property type="term" value="P:RNA export from nucleus"/>
    <property type="evidence" value="ECO:0007669"/>
    <property type="project" value="TreeGrafter"/>
</dbReference>
<feature type="region of interest" description="Disordered" evidence="11">
    <location>
        <begin position="315"/>
        <end position="345"/>
    </location>
</feature>
<dbReference type="FunFam" id="3.30.1610.10:FF:000003">
    <property type="entry name" value="Nucleoporin SONB, putative"/>
    <property type="match status" value="1"/>
</dbReference>
<evidence type="ECO:0000256" key="1">
    <source>
        <dbReference type="ARBA" id="ARBA00004567"/>
    </source>
</evidence>
<keyword evidence="9" id="KW-0906">Nuclear pore complex</keyword>
<dbReference type="Gene3D" id="1.10.10.2360">
    <property type="match status" value="1"/>
</dbReference>
<keyword evidence="14" id="KW-1185">Reference proteome</keyword>
<feature type="compositionally biased region" description="Basic and acidic residues" evidence="11">
    <location>
        <begin position="801"/>
        <end position="810"/>
    </location>
</feature>
<feature type="compositionally biased region" description="Gly residues" evidence="11">
    <location>
        <begin position="106"/>
        <end position="119"/>
    </location>
</feature>
<sequence>MSFGFGNNNNNNNTNNTFGGFGSSNTGGGFAANPASTGGSLFGGNTATSGGFSGFGAANNTNTAGFGAPKPAFGASTTTTGGSLFGGNTATSGGFGGGGGFGNTANTGGFGGNTSGGLFGSQQNQPKPSGFGSTNTGGSLFGGANNTTGGFGGTNTATSNPFGGSTSGGFGGSTNTNTNTGTGGFGFGAASTGAAANNNGTANTPFNAFSEKDPVNSSTSFYQSITFQQPYANKSFEELRTEDYAQGRRFGNTNGQAGGFGQSTGFGGFGATNTTSAGGSMFGGNTATTGTSAFGSNNTATNTNTFGGFGGNTNNSGSLFGNKPAQTGGLFGGQQTAGTTTGGFGSTANTGGSVFGGANSAFGGTNNNNTSTTGGGLFGSNNNQQPPKPAFGGFGATNTTTNTGAFGNTANTGGSLFGGNNTNTGGSLFGGNNQQQQSNPFGANNTANTGGSLFGNNAPKPAGGSLFGSTNNTANTGGSLFGAQNNQQQSNPFGQSTNTGGSLFGNQNQNKPAGTSLFGNSTNTGGSLFGGNQNNQSTGGGLFGGNNNAGSSLFGNANKPPGGSLFGNTGNTSNTNSGLSLFGNNQQNQQNNAGGSLFGGLNNNANQQGSNSGSLFGGSLNQSQGPARNQLHASLTGSPYGNEQLFSSLAAPSPPIGPLATPLNGARPSPRKTPSLLASARVNTPVYSPRGGSFGRTGGYGFNYSTYGTPGSAFTSGSLTPGASSLLRPTGSLSSALTSRLTKSLSGGNLRSDSVASEGRSLLRPSAFSPEGTPGSYANGNVRKLKIDRSLRTDLFGPEPKAIETVKENEPPALSKTVSFEKSADQESSTPKANASNALARTEDREDDQSPGLIRSGPSKSNVSKTPEMEQVNGALTTVPEDAEAPRSAPASRPVAHTSKPHEVGDYWTKPALKDLKNMSRQQLKNVGNFVVGREGVGRIEFGSVDLTNTPLEDICGNVVQLNPRSATVYQDDQDKPAMGKALNVPSTIYLENSWPRSHGGRKPVTTKSGKEYEKHIARLKRVGGTHFLNYDPATGVWSFKVDHFTTYGLDDDDEESDFPDDSKMVDPSSPLSDAPETPTAPQDLTMQSVDTGTGEVDDTFEFMLDRRSQLIVPGGFDESAMYDFADVEANERLEEPEQHVMCGGLGDAEMNNLFVSPGGAVQAPSPGAVERYHSSLMEPDDDQEAEEQGIPGSFVEDPKPTRSILKAGTALSMLASPQKLATESWEEQLQRTLSPRKRDRQALKEMQHSFLRARADDLMSSPFKQSMLGQSVLGQSYLAQKSAKKANTAATHAVAPQELGKSQAFRTAMDLMDSMYSPEKPGRKAGAECTSFTTHVQDMWVSNFPHSKKPRHSTSDADDAAWHETMKPHFSNDGTLVYSVPASWPQHFGELSTTMRPVVSEHHDVRFGRFTPASDINAIPLLAQKIVTNVEISTGFPIAYPPEDILFSSLSENVDDSPAFPERERALWQLCSILYDPTRHGCRQLLEGVSSEQLAQLAPHEERIRLDTVTAFWAHLVTPSVQEGLKRARSAEEKALLLLTQNDVPAACDVLIEAKDFKLAMFVAQLPTTEQSQAMMKKQIDAWRDRNDWSEMSDAVRALYSILAGELCTVVGKSGAAEDRAAEFNLAERFGLSWQQSLALRLNLGGYATVQDAVEAYHAQLESGREKTVPFSTTTNGSKTDDVLMELLRLYAGFPNTAKLLDPNVTSGSPMDARVSWQLASLLSASKHCKISSNELDQLAYEYATQLESAGKFVTGAWITLHIRDPQARQRALGALLNRHGDKISTPGDHTVEDSKTFEYLTQDNKVPSAPVWRAKALYAKAGLHNPGLQAEWLLRAGDLDAAHEVLCTTVGPQAVIEQDYALLANLLQQFGQRRVGGWERGGEVYADYHQLVRARQSGGASGGRLSAGVQAAMVRFRRGLDALKEGDASGKSRGLLETVAVIEMRKVLEEMERGEGVVENEGLGMGVKGEVGGEMLRRYQRAMGSVV</sequence>
<evidence type="ECO:0000256" key="9">
    <source>
        <dbReference type="ARBA" id="ARBA00023132"/>
    </source>
</evidence>
<evidence type="ECO:0000256" key="7">
    <source>
        <dbReference type="ARBA" id="ARBA00022927"/>
    </source>
</evidence>
<evidence type="ECO:0000256" key="8">
    <source>
        <dbReference type="ARBA" id="ARBA00023010"/>
    </source>
</evidence>
<feature type="region of interest" description="Disordered" evidence="11">
    <location>
        <begin position="106"/>
        <end position="177"/>
    </location>
</feature>
<feature type="compositionally biased region" description="Low complexity" evidence="11">
    <location>
        <begin position="142"/>
        <end position="164"/>
    </location>
</feature>
<dbReference type="Pfam" id="PF13634">
    <property type="entry name" value="Nucleoporin_FG"/>
    <property type="match status" value="3"/>
</dbReference>
<gene>
    <name evidence="13" type="ORF">BDY17DRAFT_313743</name>
</gene>
<keyword evidence="3" id="KW-0813">Transport</keyword>
<evidence type="ECO:0000313" key="13">
    <source>
        <dbReference type="EMBL" id="KAF2479183.1"/>
    </source>
</evidence>
<dbReference type="GO" id="GO:0051028">
    <property type="term" value="P:mRNA transport"/>
    <property type="evidence" value="ECO:0007669"/>
    <property type="project" value="UniProtKB-KW"/>
</dbReference>
<comment type="similarity">
    <text evidence="2">Belongs to the nucleoporin GLFG family.</text>
</comment>
<protein>
    <submittedName>
        <fullName evidence="13">Nuclear protein 96-domain-containing protein</fullName>
    </submittedName>
</protein>
<dbReference type="GO" id="GO:0003723">
    <property type="term" value="F:RNA binding"/>
    <property type="evidence" value="ECO:0007669"/>
    <property type="project" value="TreeGrafter"/>
</dbReference>
<dbReference type="Gene3D" id="3.30.1610.10">
    <property type="entry name" value="Peptidase S59, nucleoporin"/>
    <property type="match status" value="1"/>
</dbReference>
<dbReference type="GO" id="GO:0044614">
    <property type="term" value="C:nuclear pore cytoplasmic filaments"/>
    <property type="evidence" value="ECO:0007669"/>
    <property type="project" value="TreeGrafter"/>
</dbReference>
<dbReference type="Pfam" id="PF12110">
    <property type="entry name" value="Nup96"/>
    <property type="match status" value="1"/>
</dbReference>
<dbReference type="SUPFAM" id="SSF82215">
    <property type="entry name" value="C-terminal autoproteolytic domain of nucleoporin nup98"/>
    <property type="match status" value="1"/>
</dbReference>
<dbReference type="OrthoDB" id="3797628at2759"/>
<feature type="compositionally biased region" description="Low complexity" evidence="11">
    <location>
        <begin position="545"/>
        <end position="592"/>
    </location>
</feature>
<dbReference type="GO" id="GO:0008139">
    <property type="term" value="F:nuclear localization sequence binding"/>
    <property type="evidence" value="ECO:0007669"/>
    <property type="project" value="TreeGrafter"/>
</dbReference>
<evidence type="ECO:0000256" key="4">
    <source>
        <dbReference type="ARBA" id="ARBA00022737"/>
    </source>
</evidence>
<organism evidence="13 14">
    <name type="scientific">Neohortaea acidophila</name>
    <dbReference type="NCBI Taxonomy" id="245834"/>
    <lineage>
        <taxon>Eukaryota</taxon>
        <taxon>Fungi</taxon>
        <taxon>Dikarya</taxon>
        <taxon>Ascomycota</taxon>
        <taxon>Pezizomycotina</taxon>
        <taxon>Dothideomycetes</taxon>
        <taxon>Dothideomycetidae</taxon>
        <taxon>Mycosphaerellales</taxon>
        <taxon>Teratosphaeriaceae</taxon>
        <taxon>Neohortaea</taxon>
    </lineage>
</organism>
<feature type="region of interest" description="Disordered" evidence="11">
    <location>
        <begin position="744"/>
        <end position="781"/>
    </location>
</feature>
<reference evidence="13" key="1">
    <citation type="journal article" date="2020" name="Stud. Mycol.">
        <title>101 Dothideomycetes genomes: a test case for predicting lifestyles and emergence of pathogens.</title>
        <authorList>
            <person name="Haridas S."/>
            <person name="Albert R."/>
            <person name="Binder M."/>
            <person name="Bloem J."/>
            <person name="Labutti K."/>
            <person name="Salamov A."/>
            <person name="Andreopoulos B."/>
            <person name="Baker S."/>
            <person name="Barry K."/>
            <person name="Bills G."/>
            <person name="Bluhm B."/>
            <person name="Cannon C."/>
            <person name="Castanera R."/>
            <person name="Culley D."/>
            <person name="Daum C."/>
            <person name="Ezra D."/>
            <person name="Gonzalez J."/>
            <person name="Henrissat B."/>
            <person name="Kuo A."/>
            <person name="Liang C."/>
            <person name="Lipzen A."/>
            <person name="Lutzoni F."/>
            <person name="Magnuson J."/>
            <person name="Mondo S."/>
            <person name="Nolan M."/>
            <person name="Ohm R."/>
            <person name="Pangilinan J."/>
            <person name="Park H.-J."/>
            <person name="Ramirez L."/>
            <person name="Alfaro M."/>
            <person name="Sun H."/>
            <person name="Tritt A."/>
            <person name="Yoshinaga Y."/>
            <person name="Zwiers L.-H."/>
            <person name="Turgeon B."/>
            <person name="Goodwin S."/>
            <person name="Spatafora J."/>
            <person name="Crous P."/>
            <person name="Grigoriev I."/>
        </authorList>
    </citation>
    <scope>NUCLEOTIDE SEQUENCE</scope>
    <source>
        <strain evidence="13">CBS 113389</strain>
    </source>
</reference>
<dbReference type="InterPro" id="IPR025574">
    <property type="entry name" value="Nucleoporin_FG_rpt"/>
</dbReference>
<feature type="region of interest" description="Disordered" evidence="11">
    <location>
        <begin position="796"/>
        <end position="906"/>
    </location>
</feature>
<feature type="region of interest" description="Disordered" evidence="11">
    <location>
        <begin position="365"/>
        <end position="399"/>
    </location>
</feature>
<keyword evidence="6" id="KW-0509">mRNA transport</keyword>
<comment type="subcellular location">
    <subcellularLocation>
        <location evidence="1">Nucleus</location>
        <location evidence="1">Nuclear pore complex</location>
    </subcellularLocation>
</comment>
<dbReference type="PROSITE" id="PS51434">
    <property type="entry name" value="NUP_C"/>
    <property type="match status" value="1"/>
</dbReference>
<feature type="compositionally biased region" description="Polar residues" evidence="11">
    <location>
        <begin position="744"/>
        <end position="755"/>
    </location>
</feature>
<name>A0A6A6PI26_9PEZI</name>
<dbReference type="RefSeq" id="XP_033585753.1">
    <property type="nucleotide sequence ID" value="XM_033735753.1"/>
</dbReference>
<dbReference type="PANTHER" id="PTHR23198:SF6">
    <property type="entry name" value="NUCLEAR PORE COMPLEX PROTEIN NUP98-NUP96"/>
    <property type="match status" value="1"/>
</dbReference>
<feature type="domain" description="Peptidase S59" evidence="12">
    <location>
        <begin position="904"/>
        <end position="1045"/>
    </location>
</feature>
<feature type="compositionally biased region" description="Acidic residues" evidence="11">
    <location>
        <begin position="1179"/>
        <end position="1188"/>
    </location>
</feature>
<evidence type="ECO:0000256" key="6">
    <source>
        <dbReference type="ARBA" id="ARBA00022816"/>
    </source>
</evidence>
<feature type="compositionally biased region" description="Polar residues" evidence="11">
    <location>
        <begin position="816"/>
        <end position="839"/>
    </location>
</feature>
<dbReference type="Gene3D" id="1.25.40.690">
    <property type="match status" value="1"/>
</dbReference>
<keyword evidence="5" id="KW-0068">Autocatalytic cleavage</keyword>
<feature type="region of interest" description="Disordered" evidence="11">
    <location>
        <begin position="414"/>
        <end position="637"/>
    </location>
</feature>
<evidence type="ECO:0000256" key="3">
    <source>
        <dbReference type="ARBA" id="ARBA00022448"/>
    </source>
</evidence>
<feature type="compositionally biased region" description="Polar residues" evidence="11">
    <location>
        <begin position="418"/>
        <end position="455"/>
    </location>
</feature>
<dbReference type="GO" id="GO:0034398">
    <property type="term" value="P:telomere tethering at nuclear periphery"/>
    <property type="evidence" value="ECO:0007669"/>
    <property type="project" value="TreeGrafter"/>
</dbReference>
<feature type="compositionally biased region" description="Acidic residues" evidence="11">
    <location>
        <begin position="1051"/>
        <end position="1060"/>
    </location>
</feature>
<dbReference type="Pfam" id="PF04096">
    <property type="entry name" value="Nucleoporin2"/>
    <property type="match status" value="1"/>
</dbReference>
<evidence type="ECO:0000256" key="2">
    <source>
        <dbReference type="ARBA" id="ARBA00008926"/>
    </source>
</evidence>
<dbReference type="EMBL" id="MU001642">
    <property type="protein sequence ID" value="KAF2479183.1"/>
    <property type="molecule type" value="Genomic_DNA"/>
</dbReference>
<dbReference type="InterPro" id="IPR037665">
    <property type="entry name" value="Nucleoporin_S59-like"/>
</dbReference>
<evidence type="ECO:0000256" key="5">
    <source>
        <dbReference type="ARBA" id="ARBA00022813"/>
    </source>
</evidence>
<proteinExistence type="inferred from homology"/>
<keyword evidence="4" id="KW-0677">Repeat</keyword>
<dbReference type="PANTHER" id="PTHR23198">
    <property type="entry name" value="NUCLEOPORIN"/>
    <property type="match status" value="1"/>
</dbReference>
<accession>A0A6A6PI26</accession>
<dbReference type="GeneID" id="54476755"/>
<feature type="compositionally biased region" description="Polar residues" evidence="11">
    <location>
        <begin position="467"/>
        <end position="526"/>
    </location>
</feature>
<dbReference type="GO" id="GO:0006606">
    <property type="term" value="P:protein import into nucleus"/>
    <property type="evidence" value="ECO:0007669"/>
    <property type="project" value="TreeGrafter"/>
</dbReference>
<dbReference type="GO" id="GO:0017056">
    <property type="term" value="F:structural constituent of nuclear pore"/>
    <property type="evidence" value="ECO:0007669"/>
    <property type="project" value="InterPro"/>
</dbReference>